<dbReference type="KEGG" id="acan:ACA1_395370"/>
<accession>L8H0F4</accession>
<evidence type="ECO:0008006" key="3">
    <source>
        <dbReference type="Google" id="ProtNLM"/>
    </source>
</evidence>
<organism evidence="1 2">
    <name type="scientific">Acanthamoeba castellanii (strain ATCC 30010 / Neff)</name>
    <dbReference type="NCBI Taxonomy" id="1257118"/>
    <lineage>
        <taxon>Eukaryota</taxon>
        <taxon>Amoebozoa</taxon>
        <taxon>Discosea</taxon>
        <taxon>Longamoebia</taxon>
        <taxon>Centramoebida</taxon>
        <taxon>Acanthamoebidae</taxon>
        <taxon>Acanthamoeba</taxon>
    </lineage>
</organism>
<dbReference type="RefSeq" id="XP_004340753.1">
    <property type="nucleotide sequence ID" value="XM_004340705.1"/>
</dbReference>
<evidence type="ECO:0000313" key="1">
    <source>
        <dbReference type="EMBL" id="ELR18710.1"/>
    </source>
</evidence>
<dbReference type="AlphaFoldDB" id="L8H0F4"/>
<dbReference type="InterPro" id="IPR029063">
    <property type="entry name" value="SAM-dependent_MTases_sf"/>
</dbReference>
<dbReference type="EMBL" id="KB007948">
    <property type="protein sequence ID" value="ELR18710.1"/>
    <property type="molecule type" value="Genomic_DNA"/>
</dbReference>
<dbReference type="Proteomes" id="UP000011083">
    <property type="component" value="Unassembled WGS sequence"/>
</dbReference>
<gene>
    <name evidence="1" type="ORF">ACA1_395370</name>
</gene>
<dbReference type="VEuPathDB" id="AmoebaDB:ACA1_395370"/>
<evidence type="ECO:0000313" key="2">
    <source>
        <dbReference type="Proteomes" id="UP000011083"/>
    </source>
</evidence>
<name>L8H0F4_ACACF</name>
<dbReference type="SUPFAM" id="SSF53335">
    <property type="entry name" value="S-adenosyl-L-methionine-dependent methyltransferases"/>
    <property type="match status" value="1"/>
</dbReference>
<reference evidence="1 2" key="1">
    <citation type="journal article" date="2013" name="Genome Biol.">
        <title>Genome of Acanthamoeba castellanii highlights extensive lateral gene transfer and early evolution of tyrosine kinase signaling.</title>
        <authorList>
            <person name="Clarke M."/>
            <person name="Lohan A.J."/>
            <person name="Liu B."/>
            <person name="Lagkouvardos I."/>
            <person name="Roy S."/>
            <person name="Zafar N."/>
            <person name="Bertelli C."/>
            <person name="Schilde C."/>
            <person name="Kianianmomeni A."/>
            <person name="Burglin T.R."/>
            <person name="Frech C."/>
            <person name="Turcotte B."/>
            <person name="Kopec K.O."/>
            <person name="Synnott J.M."/>
            <person name="Choo C."/>
            <person name="Paponov I."/>
            <person name="Finkler A."/>
            <person name="Soon Heng Tan C."/>
            <person name="Hutchins A.P."/>
            <person name="Weinmeier T."/>
            <person name="Rattei T."/>
            <person name="Chu J.S."/>
            <person name="Gimenez G."/>
            <person name="Irimia M."/>
            <person name="Rigden D.J."/>
            <person name="Fitzpatrick D.A."/>
            <person name="Lorenzo-Morales J."/>
            <person name="Bateman A."/>
            <person name="Chiu C.H."/>
            <person name="Tang P."/>
            <person name="Hegemann P."/>
            <person name="Fromm H."/>
            <person name="Raoult D."/>
            <person name="Greub G."/>
            <person name="Miranda-Saavedra D."/>
            <person name="Chen N."/>
            <person name="Nash P."/>
            <person name="Ginger M.L."/>
            <person name="Horn M."/>
            <person name="Schaap P."/>
            <person name="Caler L."/>
            <person name="Loftus B."/>
        </authorList>
    </citation>
    <scope>NUCLEOTIDE SEQUENCE [LARGE SCALE GENOMIC DNA]</scope>
    <source>
        <strain evidence="1 2">Neff</strain>
    </source>
</reference>
<dbReference type="GeneID" id="14919501"/>
<protein>
    <recommendedName>
        <fullName evidence="3">Methyltransferase small domain-containing protein</fullName>
    </recommendedName>
</protein>
<sequence length="87" mass="9305">MQRAASRPFVCRSFVVHHDRCGLKVGTDTIYFAAYAAQSHWFGSGQPRSALDIGSGTGLLSLILSHRLPSVRYTARVSSPPGGATIS</sequence>
<keyword evidence="2" id="KW-1185">Reference proteome</keyword>
<dbReference type="Gene3D" id="3.40.50.150">
    <property type="entry name" value="Vaccinia Virus protein VP39"/>
    <property type="match status" value="1"/>
</dbReference>
<proteinExistence type="predicted"/>